<keyword evidence="2" id="KW-1185">Reference proteome</keyword>
<proteinExistence type="predicted"/>
<sequence length="40" mass="4483">MGPFASACQEGRTNGVSAPYRWRARSRQGGFAPCLIRDRR</sequence>
<dbReference type="EMBL" id="BATB01000016">
    <property type="protein sequence ID" value="GAD55516.1"/>
    <property type="molecule type" value="Genomic_DNA"/>
</dbReference>
<reference evidence="1" key="1">
    <citation type="journal article" date="2013" name="Genome Announc.">
        <title>Draft Genome Sequence of Loktanella cinnabarina LL-001T, Isolated from Deep-Sea Floor Sediment.</title>
        <authorList>
            <person name="Nishi S."/>
            <person name="Tsubouchi T."/>
            <person name="Takaki Y."/>
            <person name="Koyanagi R."/>
            <person name="Satoh N."/>
            <person name="Maruyama T."/>
            <person name="Hatada Y."/>
        </authorList>
    </citation>
    <scope>NUCLEOTIDE SEQUENCE [LARGE SCALE GENOMIC DNA]</scope>
    <source>
        <strain evidence="1">LL-001</strain>
    </source>
</reference>
<protein>
    <submittedName>
        <fullName evidence="1">Uncharacterized protein</fullName>
    </submittedName>
</protein>
<dbReference type="STRING" id="1337093.MBELCI_1568"/>
<organism evidence="1 2">
    <name type="scientific">Limimaricola cinnabarinus LL-001</name>
    <dbReference type="NCBI Taxonomy" id="1337093"/>
    <lineage>
        <taxon>Bacteria</taxon>
        <taxon>Pseudomonadati</taxon>
        <taxon>Pseudomonadota</taxon>
        <taxon>Alphaproteobacteria</taxon>
        <taxon>Rhodobacterales</taxon>
        <taxon>Paracoccaceae</taxon>
        <taxon>Limimaricola</taxon>
    </lineage>
</organism>
<accession>U2YKK6</accession>
<gene>
    <name evidence="1" type="ORF">MBELCI_1568</name>
</gene>
<name>U2YKK6_9RHOB</name>
<dbReference type="AlphaFoldDB" id="U2YKK6"/>
<evidence type="ECO:0000313" key="1">
    <source>
        <dbReference type="EMBL" id="GAD55516.1"/>
    </source>
</evidence>
<evidence type="ECO:0000313" key="2">
    <source>
        <dbReference type="Proteomes" id="UP000016566"/>
    </source>
</evidence>
<comment type="caution">
    <text evidence="1">The sequence shown here is derived from an EMBL/GenBank/DDBJ whole genome shotgun (WGS) entry which is preliminary data.</text>
</comment>
<dbReference type="Proteomes" id="UP000016566">
    <property type="component" value="Unassembled WGS sequence"/>
</dbReference>